<dbReference type="Proteomes" id="UP000233440">
    <property type="component" value="Unassembled WGS sequence"/>
</dbReference>
<dbReference type="EMBL" id="PIQO01000010">
    <property type="protein sequence ID" value="PKR84394.1"/>
    <property type="molecule type" value="Genomic_DNA"/>
</dbReference>
<reference evidence="1 2" key="1">
    <citation type="submission" date="2017-11" db="EMBL/GenBank/DDBJ databases">
        <title>Bacillus camelliae sp. nov., isolated from pu'er tea.</title>
        <authorList>
            <person name="Niu L."/>
        </authorList>
    </citation>
    <scope>NUCLEOTIDE SEQUENCE [LARGE SCALE GENOMIC DNA]</scope>
    <source>
        <strain evidence="1 2">7578-1</strain>
    </source>
</reference>
<dbReference type="OrthoDB" id="2627360at2"/>
<keyword evidence="2" id="KW-1185">Reference proteome</keyword>
<accession>A0A2N3LIJ6</accession>
<dbReference type="RefSeq" id="WP_101354733.1">
    <property type="nucleotide sequence ID" value="NZ_PIQO01000010.1"/>
</dbReference>
<comment type="caution">
    <text evidence="1">The sequence shown here is derived from an EMBL/GenBank/DDBJ whole genome shotgun (WGS) entry which is preliminary data.</text>
</comment>
<sequence length="101" mass="11792">MGLDVLIYDKNDKKINTYEITEALHNEIFNSKKLWRSYLELRKISDYYLSDATFEGQALNGLITDLEKYKMYINENNQGEYQSLINEISNPSIKKIFVGGD</sequence>
<name>A0A2N3LIJ6_9BACI</name>
<protein>
    <submittedName>
        <fullName evidence="1">Uncharacterized protein</fullName>
    </submittedName>
</protein>
<evidence type="ECO:0000313" key="2">
    <source>
        <dbReference type="Proteomes" id="UP000233440"/>
    </source>
</evidence>
<evidence type="ECO:0000313" key="1">
    <source>
        <dbReference type="EMBL" id="PKR84394.1"/>
    </source>
</evidence>
<proteinExistence type="predicted"/>
<gene>
    <name evidence="1" type="ORF">CWO92_13425</name>
</gene>
<dbReference type="AlphaFoldDB" id="A0A2N3LIJ6"/>
<organism evidence="1 2">
    <name type="scientific">Heyndrickxia camelliae</name>
    <dbReference type="NCBI Taxonomy" id="1707093"/>
    <lineage>
        <taxon>Bacteria</taxon>
        <taxon>Bacillati</taxon>
        <taxon>Bacillota</taxon>
        <taxon>Bacilli</taxon>
        <taxon>Bacillales</taxon>
        <taxon>Bacillaceae</taxon>
        <taxon>Heyndrickxia</taxon>
    </lineage>
</organism>